<dbReference type="SUPFAM" id="SSF56059">
    <property type="entry name" value="Glutathione synthetase ATP-binding domain-like"/>
    <property type="match status" value="1"/>
</dbReference>
<feature type="compositionally biased region" description="Polar residues" evidence="1">
    <location>
        <begin position="482"/>
        <end position="507"/>
    </location>
</feature>
<feature type="compositionally biased region" description="Polar residues" evidence="1">
    <location>
        <begin position="787"/>
        <end position="798"/>
    </location>
</feature>
<feature type="compositionally biased region" description="Low complexity" evidence="1">
    <location>
        <begin position="621"/>
        <end position="633"/>
    </location>
</feature>
<proteinExistence type="predicted"/>
<protein>
    <submittedName>
        <fullName evidence="2">TTLL10</fullName>
    </submittedName>
</protein>
<dbReference type="PROSITE" id="PS51221">
    <property type="entry name" value="TTL"/>
    <property type="match status" value="1"/>
</dbReference>
<feature type="compositionally biased region" description="Polar residues" evidence="1">
    <location>
        <begin position="634"/>
        <end position="643"/>
    </location>
</feature>
<feature type="compositionally biased region" description="Polar residues" evidence="1">
    <location>
        <begin position="49"/>
        <end position="58"/>
    </location>
</feature>
<feature type="region of interest" description="Disordered" evidence="1">
    <location>
        <begin position="787"/>
        <end position="831"/>
    </location>
</feature>
<dbReference type="GO" id="GO:0070737">
    <property type="term" value="F:protein-glycine ligase activity, elongating"/>
    <property type="evidence" value="ECO:0007669"/>
    <property type="project" value="TreeGrafter"/>
</dbReference>
<dbReference type="Proteomes" id="UP000507470">
    <property type="component" value="Unassembled WGS sequence"/>
</dbReference>
<gene>
    <name evidence="2" type="ORF">MCOR_20297</name>
</gene>
<dbReference type="InterPro" id="IPR004344">
    <property type="entry name" value="TTL/TTLL_fam"/>
</dbReference>
<dbReference type="Pfam" id="PF03133">
    <property type="entry name" value="TTL"/>
    <property type="match status" value="1"/>
</dbReference>
<dbReference type="Gene3D" id="3.30.470.20">
    <property type="entry name" value="ATP-grasp fold, B domain"/>
    <property type="match status" value="1"/>
</dbReference>
<dbReference type="OrthoDB" id="202825at2759"/>
<feature type="compositionally biased region" description="Polar residues" evidence="1">
    <location>
        <begin position="688"/>
        <end position="704"/>
    </location>
</feature>
<organism evidence="2 3">
    <name type="scientific">Mytilus coruscus</name>
    <name type="common">Sea mussel</name>
    <dbReference type="NCBI Taxonomy" id="42192"/>
    <lineage>
        <taxon>Eukaryota</taxon>
        <taxon>Metazoa</taxon>
        <taxon>Spiralia</taxon>
        <taxon>Lophotrochozoa</taxon>
        <taxon>Mollusca</taxon>
        <taxon>Bivalvia</taxon>
        <taxon>Autobranchia</taxon>
        <taxon>Pteriomorphia</taxon>
        <taxon>Mytilida</taxon>
        <taxon>Mytiloidea</taxon>
        <taxon>Mytilidae</taxon>
        <taxon>Mytilinae</taxon>
        <taxon>Mytilus</taxon>
    </lineage>
</organism>
<accession>A0A6J8BLN2</accession>
<feature type="region of interest" description="Disordered" evidence="1">
    <location>
        <begin position="20"/>
        <end position="58"/>
    </location>
</feature>
<feature type="compositionally biased region" description="Basic and acidic residues" evidence="1">
    <location>
        <begin position="811"/>
        <end position="831"/>
    </location>
</feature>
<feature type="region of interest" description="Disordered" evidence="1">
    <location>
        <begin position="422"/>
        <end position="510"/>
    </location>
</feature>
<dbReference type="EMBL" id="CACVKT020003602">
    <property type="protein sequence ID" value="CAC5384683.1"/>
    <property type="molecule type" value="Genomic_DNA"/>
</dbReference>
<dbReference type="PANTHER" id="PTHR46810">
    <property type="entry name" value="INACTIVE POLYGLYCYLASE TTLL10"/>
    <property type="match status" value="1"/>
</dbReference>
<feature type="region of interest" description="Disordered" evidence="1">
    <location>
        <begin position="621"/>
        <end position="649"/>
    </location>
</feature>
<feature type="region of interest" description="Disordered" evidence="1">
    <location>
        <begin position="684"/>
        <end position="704"/>
    </location>
</feature>
<evidence type="ECO:0000313" key="3">
    <source>
        <dbReference type="Proteomes" id="UP000507470"/>
    </source>
</evidence>
<reference evidence="2 3" key="1">
    <citation type="submission" date="2020-06" db="EMBL/GenBank/DDBJ databases">
        <authorList>
            <person name="Li R."/>
            <person name="Bekaert M."/>
        </authorList>
    </citation>
    <scope>NUCLEOTIDE SEQUENCE [LARGE SCALE GENOMIC DNA]</scope>
    <source>
        <strain evidence="3">wild</strain>
    </source>
</reference>
<evidence type="ECO:0000313" key="2">
    <source>
        <dbReference type="EMBL" id="CAC5384683.1"/>
    </source>
</evidence>
<feature type="region of interest" description="Disordered" evidence="1">
    <location>
        <begin position="522"/>
        <end position="544"/>
    </location>
</feature>
<feature type="compositionally biased region" description="Low complexity" evidence="1">
    <location>
        <begin position="439"/>
        <end position="448"/>
    </location>
</feature>
<dbReference type="InterPro" id="IPR027752">
    <property type="entry name" value="TTLL10"/>
</dbReference>
<dbReference type="PANTHER" id="PTHR46810:SF1">
    <property type="entry name" value="INACTIVE POLYGLYCYLASE TTLL10"/>
    <property type="match status" value="1"/>
</dbReference>
<name>A0A6J8BLN2_MYTCO</name>
<evidence type="ECO:0000256" key="1">
    <source>
        <dbReference type="SAM" id="MobiDB-lite"/>
    </source>
</evidence>
<dbReference type="AlphaFoldDB" id="A0A6J8BLN2"/>
<keyword evidence="3" id="KW-1185">Reference proteome</keyword>
<sequence>MHNRCRLVLKIPHGDIEKLTETNEPATTESNVKEAEEKAHIKRGKKSPGTRQTKLPQCSLPSNMQPTFYIGGEMEYPLVEGPLLALGWKRTTDKYDEKYRLKWVECKTRINYGGFKEGDQLVNHIPNGQLLTNKLETYRLDEKNNKDIFLEVYQDGEMWICKPTGLNQGKGIFIIRSRDEINKTLEEREQRKEQLSRSTKPLMSRIVQRYIMNPLLLAARKFDVRAYMLIASTVPFLVLYHKGYVRLCCAKYDNDDQNLSIHLTNQFVQKKDPNFKDIKEDTVWSMEKFNDYFNEKIASKSGVEPDWVKNILTKQMQKIMIHCFNSVKHKLNQRIGYFDLFGLDFMVDSDLKVWLIEINVNPSLAVTCGAQKEVVPGVVEESLYLAIECFEKTKKNQPLLPLNTLKNFSVLYCGTRANTIPPRATRSVSPVKDERLKVTASSATTATSKTNRHANENSRSGHRLSVSSTPLASTGGKKSEDSSTNAASKSGENSSKGTTSEQPQAESETVPLKMTHVSSAEAIGAKNGSVNQVSDSDASKEPKSVWTLGSDGVLTLQAPKPVIQPVNTTPNLDQIKSILAQIGTTSTASTTTGTSTSAANVTLDKRNVSVLSPLNDKTAVSASIASSSETSTTPKSADTSSEKLNMAPPRSEFPSLLAKVDNVKSSTVTVGLSTPAKVASAVPLSSGAGASSTPNSSNAPRSVPITTFSMSSVVSGHTSVQHERDRAETMAAYTTLAKLNNSSNLPSISHTNSVVKSTSSSGNQNVRLSNVYKTTTNYDAPSLKFTSVGQSKQSNDSQIEVIPHRQSKQSGETHVEVIPHRKHKDFFDRGS</sequence>